<comment type="caution">
    <text evidence="1">The sequence shown here is derived from an EMBL/GenBank/DDBJ whole genome shotgun (WGS) entry which is preliminary data.</text>
</comment>
<sequence length="102" mass="10895">MVVGKSRSYNGGDKGTAEPLCKGLGLGCADHGIGRLGHVGPVLLRRSCADDDGVIPRVKRGLDFGPAHLFNQDFFQAVHLPYNCLLPKITLIPPTFQPQPGC</sequence>
<organism evidence="1">
    <name type="scientific">bioreactor metagenome</name>
    <dbReference type="NCBI Taxonomy" id="1076179"/>
    <lineage>
        <taxon>unclassified sequences</taxon>
        <taxon>metagenomes</taxon>
        <taxon>ecological metagenomes</taxon>
    </lineage>
</organism>
<gene>
    <name evidence="1" type="ORF">SDC9_145762</name>
</gene>
<proteinExistence type="predicted"/>
<reference evidence="1" key="1">
    <citation type="submission" date="2019-08" db="EMBL/GenBank/DDBJ databases">
        <authorList>
            <person name="Kucharzyk K."/>
            <person name="Murdoch R.W."/>
            <person name="Higgins S."/>
            <person name="Loffler F."/>
        </authorList>
    </citation>
    <scope>NUCLEOTIDE SEQUENCE</scope>
</reference>
<accession>A0A645E990</accession>
<dbReference type="AlphaFoldDB" id="A0A645E990"/>
<name>A0A645E990_9ZZZZ</name>
<protein>
    <submittedName>
        <fullName evidence="1">Uncharacterized protein</fullName>
    </submittedName>
</protein>
<dbReference type="EMBL" id="VSSQ01044721">
    <property type="protein sequence ID" value="MPM98574.1"/>
    <property type="molecule type" value="Genomic_DNA"/>
</dbReference>
<evidence type="ECO:0000313" key="1">
    <source>
        <dbReference type="EMBL" id="MPM98574.1"/>
    </source>
</evidence>